<dbReference type="Gene3D" id="6.10.140.1710">
    <property type="match status" value="1"/>
</dbReference>
<dbReference type="OrthoDB" id="72325at2759"/>
<dbReference type="FunCoup" id="A0A066WET1">
    <property type="interactions" value="616"/>
</dbReference>
<feature type="compositionally biased region" description="Low complexity" evidence="2">
    <location>
        <begin position="179"/>
        <end position="192"/>
    </location>
</feature>
<protein>
    <recommendedName>
        <fullName evidence="3">Nas2 N-terminal domain-containing protein</fullName>
    </recommendedName>
</protein>
<sequence>MGCLLPSQRFDSHSSAGSPCSTSRSACPFVSPTAAMASSSLSSSSPTAATNTSVPATLNLTPSQARAEASGLSARLGDIKELLSVHESTLAAQHVSLTSPLIDREGFPLADMDLLAVRTARQEIHRLNNDRLRIESRLHQLLQVALRRDDSEGSAQRPLRPVAATNRHASAATSDVEARSNANPSASANDHAAARGAIHLQPFAQINSVSPAPAPAYRAGLQPGDLILRVSSGVGTDARAAVDASNHDSLRALPALVREGRQVIFTVRRIRETSGREREEVGEFTLTPSSGWGGRGLLGCVVCLPCLSPIWHQ</sequence>
<dbReference type="EMBL" id="JMSN01000010">
    <property type="protein sequence ID" value="KDN52447.1"/>
    <property type="molecule type" value="Genomic_DNA"/>
</dbReference>
<proteinExistence type="predicted"/>
<feature type="domain" description="Nas2 N-terminal" evidence="3">
    <location>
        <begin position="72"/>
        <end position="143"/>
    </location>
</feature>
<comment type="caution">
    <text evidence="4">The sequence shown here is derived from an EMBL/GenBank/DDBJ whole genome shotgun (WGS) entry which is preliminary data.</text>
</comment>
<dbReference type="PANTHER" id="PTHR12651:SF1">
    <property type="entry name" value="26S PROTEASOME NON-ATPASE REGULATORY SUBUNIT 9"/>
    <property type="match status" value="1"/>
</dbReference>
<dbReference type="InterPro" id="IPR036034">
    <property type="entry name" value="PDZ_sf"/>
</dbReference>
<evidence type="ECO:0000313" key="4">
    <source>
        <dbReference type="EMBL" id="KDN52447.1"/>
    </source>
</evidence>
<keyword evidence="5" id="KW-1185">Reference proteome</keyword>
<dbReference type="GeneID" id="25263798"/>
<dbReference type="AlphaFoldDB" id="A0A066WET1"/>
<dbReference type="InterPro" id="IPR040815">
    <property type="entry name" value="Nas2_N"/>
</dbReference>
<dbReference type="GO" id="GO:0070682">
    <property type="term" value="P:proteasome regulatory particle assembly"/>
    <property type="evidence" value="ECO:0007669"/>
    <property type="project" value="InterPro"/>
</dbReference>
<feature type="compositionally biased region" description="Polar residues" evidence="2">
    <location>
        <begin position="13"/>
        <end position="24"/>
    </location>
</feature>
<feature type="region of interest" description="Disordered" evidence="2">
    <location>
        <begin position="147"/>
        <end position="192"/>
    </location>
</feature>
<evidence type="ECO:0000313" key="5">
    <source>
        <dbReference type="Proteomes" id="UP000027361"/>
    </source>
</evidence>
<keyword evidence="1" id="KW-0143">Chaperone</keyword>
<dbReference type="Gene3D" id="2.30.42.10">
    <property type="match status" value="1"/>
</dbReference>
<dbReference type="GO" id="GO:0005634">
    <property type="term" value="C:nucleus"/>
    <property type="evidence" value="ECO:0007669"/>
    <property type="project" value="TreeGrafter"/>
</dbReference>
<dbReference type="PANTHER" id="PTHR12651">
    <property type="entry name" value="26S PROTEASOME NON-ATPASE REGULATORY SUBUNIT 9"/>
    <property type="match status" value="1"/>
</dbReference>
<reference evidence="4 5" key="1">
    <citation type="submission" date="2014-05" db="EMBL/GenBank/DDBJ databases">
        <title>Draft genome sequence of a rare smut relative, Tilletiaria anomala UBC 951.</title>
        <authorList>
            <consortium name="DOE Joint Genome Institute"/>
            <person name="Toome M."/>
            <person name="Kuo A."/>
            <person name="Henrissat B."/>
            <person name="Lipzen A."/>
            <person name="Tritt A."/>
            <person name="Yoshinaga Y."/>
            <person name="Zane M."/>
            <person name="Barry K."/>
            <person name="Grigoriev I.V."/>
            <person name="Spatafora J.W."/>
            <person name="Aimea M.C."/>
        </authorList>
    </citation>
    <scope>NUCLEOTIDE SEQUENCE [LARGE SCALE GENOMIC DNA]</scope>
    <source>
        <strain evidence="4 5">UBC 951</strain>
    </source>
</reference>
<organism evidence="4 5">
    <name type="scientific">Tilletiaria anomala (strain ATCC 24038 / CBS 436.72 / UBC 951)</name>
    <dbReference type="NCBI Taxonomy" id="1037660"/>
    <lineage>
        <taxon>Eukaryota</taxon>
        <taxon>Fungi</taxon>
        <taxon>Dikarya</taxon>
        <taxon>Basidiomycota</taxon>
        <taxon>Ustilaginomycotina</taxon>
        <taxon>Exobasidiomycetes</taxon>
        <taxon>Georgefischeriales</taxon>
        <taxon>Tilletiariaceae</taxon>
        <taxon>Tilletiaria</taxon>
    </lineage>
</organism>
<dbReference type="InterPro" id="IPR035269">
    <property type="entry name" value="PSMD9"/>
</dbReference>
<evidence type="ECO:0000256" key="1">
    <source>
        <dbReference type="ARBA" id="ARBA00023186"/>
    </source>
</evidence>
<evidence type="ECO:0000256" key="2">
    <source>
        <dbReference type="SAM" id="MobiDB-lite"/>
    </source>
</evidence>
<dbReference type="RefSeq" id="XP_013245295.1">
    <property type="nucleotide sequence ID" value="XM_013389841.1"/>
</dbReference>
<evidence type="ECO:0000259" key="3">
    <source>
        <dbReference type="Pfam" id="PF18265"/>
    </source>
</evidence>
<dbReference type="GO" id="GO:0005737">
    <property type="term" value="C:cytoplasm"/>
    <property type="evidence" value="ECO:0007669"/>
    <property type="project" value="TreeGrafter"/>
</dbReference>
<gene>
    <name evidence="4" type="ORF">K437DRAFT_254226</name>
</gene>
<feature type="region of interest" description="Disordered" evidence="2">
    <location>
        <begin position="1"/>
        <end position="24"/>
    </location>
</feature>
<dbReference type="OMA" id="HMKNIFR"/>
<accession>A0A066WET1</accession>
<dbReference type="Pfam" id="PF18265">
    <property type="entry name" value="Nas2_N"/>
    <property type="match status" value="1"/>
</dbReference>
<dbReference type="HOGENOM" id="CLU_888983_0_0_1"/>
<dbReference type="STRING" id="1037660.A0A066WET1"/>
<dbReference type="Proteomes" id="UP000027361">
    <property type="component" value="Unassembled WGS sequence"/>
</dbReference>
<name>A0A066WET1_TILAU</name>
<dbReference type="InParanoid" id="A0A066WET1"/>